<feature type="compositionally biased region" description="Low complexity" evidence="1">
    <location>
        <begin position="48"/>
        <end position="69"/>
    </location>
</feature>
<comment type="caution">
    <text evidence="4">The sequence shown here is derived from an EMBL/GenBank/DDBJ whole genome shotgun (WGS) entry which is preliminary data.</text>
</comment>
<keyword evidence="2" id="KW-1133">Transmembrane helix</keyword>
<dbReference type="EMBL" id="JASJEV010000002">
    <property type="protein sequence ID" value="MDJ1157435.1"/>
    <property type="molecule type" value="Genomic_DNA"/>
</dbReference>
<dbReference type="NCBIfam" id="TIGR02098">
    <property type="entry name" value="MJ0042_CXXC"/>
    <property type="match status" value="1"/>
</dbReference>
<dbReference type="InterPro" id="IPR011723">
    <property type="entry name" value="Znf/thioredoxin_put"/>
</dbReference>
<feature type="transmembrane region" description="Helical" evidence="2">
    <location>
        <begin position="90"/>
        <end position="111"/>
    </location>
</feature>
<evidence type="ECO:0000313" key="5">
    <source>
        <dbReference type="Proteomes" id="UP001321492"/>
    </source>
</evidence>
<evidence type="ECO:0000259" key="3">
    <source>
        <dbReference type="Pfam" id="PF13717"/>
    </source>
</evidence>
<reference evidence="4 5" key="1">
    <citation type="submission" date="2023-05" db="EMBL/GenBank/DDBJ databases">
        <title>Chelatococcus sp. nov., a moderately thermophilic bacterium isolated from hot spring microbial mat.</title>
        <authorList>
            <person name="Hu C.-J."/>
            <person name="Li W.-J."/>
        </authorList>
    </citation>
    <scope>NUCLEOTIDE SEQUENCE [LARGE SCALE GENOMIC DNA]</scope>
    <source>
        <strain evidence="4 5">SYSU G07232</strain>
    </source>
</reference>
<keyword evidence="2" id="KW-0472">Membrane</keyword>
<keyword evidence="5" id="KW-1185">Reference proteome</keyword>
<protein>
    <submittedName>
        <fullName evidence="4">DUF3426 domain-containing protein</fullName>
    </submittedName>
</protein>
<sequence length="240" mass="25159">MLIVCPSCASSYTIDAEHLAPAGRVVRCAACRREWFVEPDGSVGGFPAEMAASGPGAAPSPQSTAAALSRGRRDARSGERAGRPAAPARLARAGAPLALAGFLAVFAALVIGRETVVRHLPETAALYARVGLPVNLRGLAFRNVRSETVVEGREGVLVVEGEVENVARRTVAVPDIAVVVRSPQGQPLYTWTSRPPRAALAPGERLVFRTRLAAPPEEGRDVLVRFAAGDDRLAEAASAL</sequence>
<dbReference type="Proteomes" id="UP001321492">
    <property type="component" value="Unassembled WGS sequence"/>
</dbReference>
<evidence type="ECO:0000256" key="1">
    <source>
        <dbReference type="SAM" id="MobiDB-lite"/>
    </source>
</evidence>
<dbReference type="Pfam" id="PF13717">
    <property type="entry name" value="Zn_ribbon_4"/>
    <property type="match status" value="1"/>
</dbReference>
<gene>
    <name evidence="4" type="ORF">QNA08_04175</name>
</gene>
<organism evidence="4 5">
    <name type="scientific">Chelatococcus albus</name>
    <dbReference type="NCBI Taxonomy" id="3047466"/>
    <lineage>
        <taxon>Bacteria</taxon>
        <taxon>Pseudomonadati</taxon>
        <taxon>Pseudomonadota</taxon>
        <taxon>Alphaproteobacteria</taxon>
        <taxon>Hyphomicrobiales</taxon>
        <taxon>Chelatococcaceae</taxon>
        <taxon>Chelatococcus</taxon>
    </lineage>
</organism>
<evidence type="ECO:0000256" key="2">
    <source>
        <dbReference type="SAM" id="Phobius"/>
    </source>
</evidence>
<dbReference type="RefSeq" id="WP_283739427.1">
    <property type="nucleotide sequence ID" value="NZ_JASJEV010000002.1"/>
</dbReference>
<feature type="compositionally biased region" description="Basic and acidic residues" evidence="1">
    <location>
        <begin position="71"/>
        <end position="82"/>
    </location>
</feature>
<feature type="region of interest" description="Disordered" evidence="1">
    <location>
        <begin position="48"/>
        <end position="87"/>
    </location>
</feature>
<accession>A0ABT7AEA9</accession>
<proteinExistence type="predicted"/>
<name>A0ABT7AEA9_9HYPH</name>
<keyword evidence="2" id="KW-0812">Transmembrane</keyword>
<evidence type="ECO:0000313" key="4">
    <source>
        <dbReference type="EMBL" id="MDJ1157435.1"/>
    </source>
</evidence>
<feature type="domain" description="Zinc finger/thioredoxin putative" evidence="3">
    <location>
        <begin position="1"/>
        <end position="35"/>
    </location>
</feature>